<dbReference type="Gene3D" id="2.60.450.10">
    <property type="entry name" value="Lipopolysaccharide (LPS) transport protein A like domain"/>
    <property type="match status" value="1"/>
</dbReference>
<reference evidence="2 3" key="1">
    <citation type="submission" date="2016-05" db="EMBL/GenBank/DDBJ databases">
        <title>Comparative analysis of secretome profiles of manganese(II)-oxidizing ascomycete fungi.</title>
        <authorList>
            <consortium name="DOE Joint Genome Institute"/>
            <person name="Zeiner C.A."/>
            <person name="Purvine S.O."/>
            <person name="Zink E.M."/>
            <person name="Wu S."/>
            <person name="Pasa-Tolic L."/>
            <person name="Chaput D.L."/>
            <person name="Haridas S."/>
            <person name="Grigoriev I.V."/>
            <person name="Santelli C.M."/>
            <person name="Hansel C.M."/>
        </authorList>
    </citation>
    <scope>NUCLEOTIDE SEQUENCE [LARGE SCALE GENOMIC DNA]</scope>
    <source>
        <strain evidence="2 3">SRC1lrK2f</strain>
    </source>
</reference>
<dbReference type="VEuPathDB" id="FungiDB:CC77DRAFT_1068086"/>
<evidence type="ECO:0000313" key="3">
    <source>
        <dbReference type="Proteomes" id="UP000077248"/>
    </source>
</evidence>
<name>A0A177D162_ALTAL</name>
<accession>A0A177D162</accession>
<dbReference type="PANTHER" id="PTHR30189:SF1">
    <property type="entry name" value="LPS-ASSEMBLY PROTEIN LPTD"/>
    <property type="match status" value="1"/>
</dbReference>
<organism evidence="2 3">
    <name type="scientific">Alternaria alternata</name>
    <name type="common">Alternaria rot fungus</name>
    <name type="synonym">Torula alternata</name>
    <dbReference type="NCBI Taxonomy" id="5599"/>
    <lineage>
        <taxon>Eukaryota</taxon>
        <taxon>Fungi</taxon>
        <taxon>Dikarya</taxon>
        <taxon>Ascomycota</taxon>
        <taxon>Pezizomycotina</taxon>
        <taxon>Dothideomycetes</taxon>
        <taxon>Pleosporomycetidae</taxon>
        <taxon>Pleosporales</taxon>
        <taxon>Pleosporineae</taxon>
        <taxon>Pleosporaceae</taxon>
        <taxon>Alternaria</taxon>
        <taxon>Alternaria sect. Alternaria</taxon>
        <taxon>Alternaria alternata complex</taxon>
    </lineage>
</organism>
<dbReference type="Pfam" id="PF04453">
    <property type="entry name" value="LptD"/>
    <property type="match status" value="1"/>
</dbReference>
<dbReference type="InterPro" id="IPR007543">
    <property type="entry name" value="LptD_C"/>
</dbReference>
<sequence>MTAHELMAIDTSLNDGAVTIDAESIAYDNEEDTVHAKGDVVITFSKGFLKADSVSMNRKTEDLLAEGHVTVVSEDDLLEGEKFTFNIKSKTGVAHKGNMFLEENHFYITGSKIMKTGAATYHITDASATTCDGDVPDWRFMSRELDVTIDGYGTMKHGRFLLRDVPVFYIPFMLFPVKTSRQSGLLFPQIGYSRDKFGLDIEIPFFWAISNQVDATFYERYIEKRGFKEGVEFRYLISEDTFGTLYGDFMNDSGPALDTAEGASRNWQSHQKRWSLYLNHETTVSPSVFFRADIRKVSDQWYFKDFSSNSYYMNNYSQNEMQRFKKVSFIGDETLDSLESTVRLVKNWSQFNITGLISDTTSFTDASNDMTLQRYPEITLKGARRPLFGTLLNIEIDAAYDYYYRATGQRGHLYDIQPVFSLPWNIGDYLQVIPQIGAKATFWGRDDSSVGDEKHDNRQLYTIGITATTEAYRIFDVGAERIEKIRHGIRPEVTYTRYHFLTTFPSFAWYVFIKSPGALKM</sequence>
<evidence type="ECO:0000313" key="2">
    <source>
        <dbReference type="EMBL" id="OAG13201.1"/>
    </source>
</evidence>
<feature type="domain" description="LptD C-terminal" evidence="1">
    <location>
        <begin position="272"/>
        <end position="497"/>
    </location>
</feature>
<protein>
    <recommendedName>
        <fullName evidence="1">LptD C-terminal domain-containing protein</fullName>
    </recommendedName>
</protein>
<evidence type="ECO:0000259" key="1">
    <source>
        <dbReference type="Pfam" id="PF04453"/>
    </source>
</evidence>
<dbReference type="PANTHER" id="PTHR30189">
    <property type="entry name" value="LPS-ASSEMBLY PROTEIN"/>
    <property type="match status" value="1"/>
</dbReference>
<gene>
    <name evidence="2" type="ORF">CC77DRAFT_1068086</name>
</gene>
<dbReference type="AlphaFoldDB" id="A0A177D162"/>
<dbReference type="RefSeq" id="XP_018378622.1">
    <property type="nucleotide sequence ID" value="XM_018529074.1"/>
</dbReference>
<dbReference type="GO" id="GO:1990351">
    <property type="term" value="C:transporter complex"/>
    <property type="evidence" value="ECO:0007669"/>
    <property type="project" value="TreeGrafter"/>
</dbReference>
<proteinExistence type="predicted"/>
<dbReference type="Proteomes" id="UP000077248">
    <property type="component" value="Unassembled WGS sequence"/>
</dbReference>
<dbReference type="GeneID" id="29114668"/>
<keyword evidence="3" id="KW-1185">Reference proteome</keyword>
<dbReference type="EMBL" id="KV441532">
    <property type="protein sequence ID" value="OAG13201.1"/>
    <property type="molecule type" value="Genomic_DNA"/>
</dbReference>
<dbReference type="KEGG" id="aalt:CC77DRAFT_1068086"/>
<dbReference type="InterPro" id="IPR050218">
    <property type="entry name" value="LptD"/>
</dbReference>